<dbReference type="AlphaFoldDB" id="A0A517T583"/>
<name>A0A517T583_9PLAN</name>
<accession>A0A517T583</accession>
<dbReference type="RefSeq" id="WP_145259921.1">
    <property type="nucleotide sequence ID" value="NZ_CP036316.1"/>
</dbReference>
<feature type="signal peptide" evidence="1">
    <location>
        <begin position="1"/>
        <end position="21"/>
    </location>
</feature>
<dbReference type="OrthoDB" id="176168at2"/>
<dbReference type="Proteomes" id="UP000319976">
    <property type="component" value="Chromosome"/>
</dbReference>
<feature type="chain" id="PRO_5021788026" description="3-keto-alpha-glucoside-1,2-lyase/3-keto-2-hydroxy-glucal hydratase domain-containing protein" evidence="1">
    <location>
        <begin position="22"/>
        <end position="332"/>
    </location>
</feature>
<proteinExistence type="predicted"/>
<dbReference type="GO" id="GO:0016787">
    <property type="term" value="F:hydrolase activity"/>
    <property type="evidence" value="ECO:0007669"/>
    <property type="project" value="InterPro"/>
</dbReference>
<keyword evidence="1" id="KW-0732">Signal</keyword>
<protein>
    <recommendedName>
        <fullName evidence="2">3-keto-alpha-glucoside-1,2-lyase/3-keto-2-hydroxy-glucal hydratase domain-containing protein</fullName>
    </recommendedName>
</protein>
<dbReference type="PANTHER" id="PTHR33546">
    <property type="entry name" value="LARGE, MULTIFUNCTIONAL SECRETED PROTEIN-RELATED"/>
    <property type="match status" value="1"/>
</dbReference>
<sequence precursor="true">MRKSLNVIWSCLFLSIGFLVAGEVAEAQNHSKYETFLSAKEAGQSFEIQGEYSGSKDEDGFEEKLGVQVIALGNDQFHAVGYPGGLPGDGWDGEKVEADGKLHDGKVEFREGEYAGIWSDGVIKIYAGDQLLGTLEKVVRKSPTLGAKPPEGATVLFDGTSAENFQNGRLSEDHLLKQGCVSKQEFGDYTLHLEFLLSYMPDARGQARANSGMYVNGRYEVQVLDSFGLTGEWNECGGIYKVARPNVNMCFPPLSWQTYDVDFTAPRFDEDGKKVKNAVITVRHNGVVIHDNLELPDVTAGGKFKTEGPTGPLYLQDHRDEIRFRNIWVAEK</sequence>
<gene>
    <name evidence="3" type="ORF">V22_07500</name>
</gene>
<reference evidence="3 4" key="1">
    <citation type="submission" date="2019-02" db="EMBL/GenBank/DDBJ databases">
        <title>Deep-cultivation of Planctomycetes and their phenomic and genomic characterization uncovers novel biology.</title>
        <authorList>
            <person name="Wiegand S."/>
            <person name="Jogler M."/>
            <person name="Boedeker C."/>
            <person name="Pinto D."/>
            <person name="Vollmers J."/>
            <person name="Rivas-Marin E."/>
            <person name="Kohn T."/>
            <person name="Peeters S.H."/>
            <person name="Heuer A."/>
            <person name="Rast P."/>
            <person name="Oberbeckmann S."/>
            <person name="Bunk B."/>
            <person name="Jeske O."/>
            <person name="Meyerdierks A."/>
            <person name="Storesund J.E."/>
            <person name="Kallscheuer N."/>
            <person name="Luecker S."/>
            <person name="Lage O.M."/>
            <person name="Pohl T."/>
            <person name="Merkel B.J."/>
            <person name="Hornburger P."/>
            <person name="Mueller R.-W."/>
            <person name="Bruemmer F."/>
            <person name="Labrenz M."/>
            <person name="Spormann A.M."/>
            <person name="Op den Camp H."/>
            <person name="Overmann J."/>
            <person name="Amann R."/>
            <person name="Jetten M.S.M."/>
            <person name="Mascher T."/>
            <person name="Medema M.H."/>
            <person name="Devos D.P."/>
            <person name="Kaster A.-K."/>
            <person name="Ovreas L."/>
            <person name="Rohde M."/>
            <person name="Galperin M.Y."/>
            <person name="Jogler C."/>
        </authorList>
    </citation>
    <scope>NUCLEOTIDE SEQUENCE [LARGE SCALE GENOMIC DNA]</scope>
    <source>
        <strain evidence="3 4">V22</strain>
    </source>
</reference>
<organism evidence="3 4">
    <name type="scientific">Calycomorphotria hydatis</name>
    <dbReference type="NCBI Taxonomy" id="2528027"/>
    <lineage>
        <taxon>Bacteria</taxon>
        <taxon>Pseudomonadati</taxon>
        <taxon>Planctomycetota</taxon>
        <taxon>Planctomycetia</taxon>
        <taxon>Planctomycetales</taxon>
        <taxon>Planctomycetaceae</taxon>
        <taxon>Calycomorphotria</taxon>
    </lineage>
</organism>
<keyword evidence="4" id="KW-1185">Reference proteome</keyword>
<dbReference type="Pfam" id="PF06439">
    <property type="entry name" value="3keto-disac_hyd"/>
    <property type="match status" value="1"/>
</dbReference>
<dbReference type="KEGG" id="chya:V22_07500"/>
<evidence type="ECO:0000313" key="4">
    <source>
        <dbReference type="Proteomes" id="UP000319976"/>
    </source>
</evidence>
<dbReference type="EMBL" id="CP036316">
    <property type="protein sequence ID" value="QDT63528.1"/>
    <property type="molecule type" value="Genomic_DNA"/>
</dbReference>
<evidence type="ECO:0000313" key="3">
    <source>
        <dbReference type="EMBL" id="QDT63528.1"/>
    </source>
</evidence>
<evidence type="ECO:0000259" key="2">
    <source>
        <dbReference type="Pfam" id="PF06439"/>
    </source>
</evidence>
<dbReference type="PANTHER" id="PTHR33546:SF1">
    <property type="entry name" value="LARGE, MULTIFUNCTIONAL SECRETED PROTEIN"/>
    <property type="match status" value="1"/>
</dbReference>
<feature type="domain" description="3-keto-alpha-glucoside-1,2-lyase/3-keto-2-hydroxy-glucal hydratase" evidence="2">
    <location>
        <begin position="152"/>
        <end position="329"/>
    </location>
</feature>
<dbReference type="Gene3D" id="2.60.120.560">
    <property type="entry name" value="Exo-inulinase, domain 1"/>
    <property type="match status" value="1"/>
</dbReference>
<evidence type="ECO:0000256" key="1">
    <source>
        <dbReference type="SAM" id="SignalP"/>
    </source>
</evidence>
<dbReference type="InterPro" id="IPR010496">
    <property type="entry name" value="AL/BT2_dom"/>
</dbReference>